<keyword evidence="6 10" id="KW-0547">Nucleotide-binding</keyword>
<proteinExistence type="inferred from homology"/>
<evidence type="ECO:0000256" key="2">
    <source>
        <dbReference type="ARBA" id="ARBA00003213"/>
    </source>
</evidence>
<dbReference type="EMBL" id="PFQB01000054">
    <property type="protein sequence ID" value="PJA14340.1"/>
    <property type="molecule type" value="Genomic_DNA"/>
</dbReference>
<evidence type="ECO:0000256" key="3">
    <source>
        <dbReference type="ARBA" id="ARBA00005842"/>
    </source>
</evidence>
<feature type="site" description="Interaction with substrate tRNA" evidence="10">
    <location>
        <position position="106"/>
    </location>
</feature>
<keyword evidence="5 10" id="KW-0819">tRNA processing</keyword>
<dbReference type="AlphaFoldDB" id="A0A2M7W2Y2"/>
<evidence type="ECO:0000313" key="11">
    <source>
        <dbReference type="EMBL" id="PJA14340.1"/>
    </source>
</evidence>
<evidence type="ECO:0000256" key="8">
    <source>
        <dbReference type="ARBA" id="ARBA00022842"/>
    </source>
</evidence>
<dbReference type="Pfam" id="PF01715">
    <property type="entry name" value="IPPT"/>
    <property type="match status" value="1"/>
</dbReference>
<accession>A0A2M7W2Y2</accession>
<dbReference type="PANTHER" id="PTHR11088:SF60">
    <property type="entry name" value="TRNA DIMETHYLALLYLTRANSFERASE"/>
    <property type="match status" value="1"/>
</dbReference>
<evidence type="ECO:0000256" key="5">
    <source>
        <dbReference type="ARBA" id="ARBA00022694"/>
    </source>
</evidence>
<keyword evidence="7 10" id="KW-0067">ATP-binding</keyword>
<comment type="function">
    <text evidence="2 10">Catalyzes the transfer of a dimethylallyl group onto the adenine at position 37 in tRNAs that read codons beginning with uridine, leading to the formation of N6-(dimethylallyl)adenosine (i(6)A).</text>
</comment>
<gene>
    <name evidence="10" type="primary">miaA</name>
    <name evidence="11" type="ORF">COX64_02240</name>
</gene>
<comment type="caution">
    <text evidence="10">Lacks conserved residue(s) required for the propagation of feature annotation.</text>
</comment>
<dbReference type="InterPro" id="IPR039657">
    <property type="entry name" value="Dimethylallyltransferase"/>
</dbReference>
<dbReference type="InterPro" id="IPR018022">
    <property type="entry name" value="IPT"/>
</dbReference>
<dbReference type="SUPFAM" id="SSF52540">
    <property type="entry name" value="P-loop containing nucleoside triphosphate hydrolases"/>
    <property type="match status" value="1"/>
</dbReference>
<feature type="region of interest" description="Interaction with substrate tRNA" evidence="10">
    <location>
        <begin position="33"/>
        <end position="36"/>
    </location>
</feature>
<comment type="similarity">
    <text evidence="3 10">Belongs to the IPP transferase family.</text>
</comment>
<reference evidence="12" key="1">
    <citation type="submission" date="2017-09" db="EMBL/GenBank/DDBJ databases">
        <title>Depth-based differentiation of microbial function through sediment-hosted aquifers and enrichment of novel symbionts in the deep terrestrial subsurface.</title>
        <authorList>
            <person name="Probst A.J."/>
            <person name="Ladd B."/>
            <person name="Jarett J.K."/>
            <person name="Geller-Mcgrath D.E."/>
            <person name="Sieber C.M.K."/>
            <person name="Emerson J.B."/>
            <person name="Anantharaman K."/>
            <person name="Thomas B.C."/>
            <person name="Malmstrom R."/>
            <person name="Stieglmeier M."/>
            <person name="Klingl A."/>
            <person name="Woyke T."/>
            <person name="Ryan C.M."/>
            <person name="Banfield J.F."/>
        </authorList>
    </citation>
    <scope>NUCLEOTIDE SEQUENCE [LARGE SCALE GENOMIC DNA]</scope>
</reference>
<organism evidence="11 12">
    <name type="scientific">Candidatus Dojkabacteria bacterium CG_4_10_14_0_2_um_filter_Dojkabacteria_WS6_41_15</name>
    <dbReference type="NCBI Taxonomy" id="2014249"/>
    <lineage>
        <taxon>Bacteria</taxon>
        <taxon>Candidatus Dojkabacteria</taxon>
    </lineage>
</organism>
<evidence type="ECO:0000256" key="9">
    <source>
        <dbReference type="ARBA" id="ARBA00049563"/>
    </source>
</evidence>
<dbReference type="GO" id="GO:0052381">
    <property type="term" value="F:tRNA dimethylallyltransferase activity"/>
    <property type="evidence" value="ECO:0007669"/>
    <property type="project" value="UniProtKB-UniRule"/>
</dbReference>
<dbReference type="PANTHER" id="PTHR11088">
    <property type="entry name" value="TRNA DIMETHYLALLYLTRANSFERASE"/>
    <property type="match status" value="1"/>
</dbReference>
<feature type="binding site" evidence="10">
    <location>
        <begin position="8"/>
        <end position="15"/>
    </location>
    <ligand>
        <name>ATP</name>
        <dbReference type="ChEBI" id="CHEBI:30616"/>
    </ligand>
</feature>
<dbReference type="Proteomes" id="UP000228952">
    <property type="component" value="Unassembled WGS sequence"/>
</dbReference>
<keyword evidence="8 10" id="KW-0460">Magnesium</keyword>
<dbReference type="GO" id="GO:0006400">
    <property type="term" value="P:tRNA modification"/>
    <property type="evidence" value="ECO:0007669"/>
    <property type="project" value="TreeGrafter"/>
</dbReference>
<name>A0A2M7W2Y2_9BACT</name>
<dbReference type="Gene3D" id="1.10.287.890">
    <property type="entry name" value="Crystal structure of tRNA isopentenylpyrophosphate transferase (bh2366) domain"/>
    <property type="match status" value="1"/>
</dbReference>
<dbReference type="HAMAP" id="MF_00185">
    <property type="entry name" value="IPP_trans"/>
    <property type="match status" value="1"/>
</dbReference>
<dbReference type="Gene3D" id="3.40.50.300">
    <property type="entry name" value="P-loop containing nucleotide triphosphate hydrolases"/>
    <property type="match status" value="1"/>
</dbReference>
<comment type="subunit">
    <text evidence="10">Monomer.</text>
</comment>
<evidence type="ECO:0000256" key="1">
    <source>
        <dbReference type="ARBA" id="ARBA00001946"/>
    </source>
</evidence>
<comment type="catalytic activity">
    <reaction evidence="9 10">
        <text>adenosine(37) in tRNA + dimethylallyl diphosphate = N(6)-dimethylallyladenosine(37) in tRNA + diphosphate</text>
        <dbReference type="Rhea" id="RHEA:26482"/>
        <dbReference type="Rhea" id="RHEA-COMP:10162"/>
        <dbReference type="Rhea" id="RHEA-COMP:10375"/>
        <dbReference type="ChEBI" id="CHEBI:33019"/>
        <dbReference type="ChEBI" id="CHEBI:57623"/>
        <dbReference type="ChEBI" id="CHEBI:74411"/>
        <dbReference type="ChEBI" id="CHEBI:74415"/>
        <dbReference type="EC" id="2.5.1.75"/>
    </reaction>
</comment>
<evidence type="ECO:0000256" key="4">
    <source>
        <dbReference type="ARBA" id="ARBA00022679"/>
    </source>
</evidence>
<dbReference type="InterPro" id="IPR027417">
    <property type="entry name" value="P-loop_NTPase"/>
</dbReference>
<sequence length="302" mass="35015">MELKILFGPTATSKTKIAQALWEKTHYPILSVDSRKVYKGADIGTNKLSLLTFRKNHPEVLVGGIDFLEPNEEVSVYIYQQHVYNWLKEHREEIEKAGGIILHGGTGLYLDAILEGKSLLSSRNQILREELAGMTVEQLQQRAEHEVPKGYGLLNDSDRKNPRRLVRVIENKSIKYKELKDKGGKNHQFAKDLLASAKKVWQVSILSRTELYEIINKRVYTYLEEGWLGEVANLLQRFGPEAPALRMMGYRQVVAFMQNNEHWQQLAVDNAPKFQVMIAEIQQEHRRYAKRQETWAKKYRQP</sequence>
<keyword evidence="4 10" id="KW-0808">Transferase</keyword>
<dbReference type="GO" id="GO:0005524">
    <property type="term" value="F:ATP binding"/>
    <property type="evidence" value="ECO:0007669"/>
    <property type="project" value="UniProtKB-UniRule"/>
</dbReference>
<evidence type="ECO:0000256" key="10">
    <source>
        <dbReference type="HAMAP-Rule" id="MF_00185"/>
    </source>
</evidence>
<evidence type="ECO:0000256" key="6">
    <source>
        <dbReference type="ARBA" id="ARBA00022741"/>
    </source>
</evidence>
<feature type="site" description="Interaction with substrate tRNA" evidence="10">
    <location>
        <position position="128"/>
    </location>
</feature>
<protein>
    <recommendedName>
        <fullName evidence="10">tRNA dimethylallyltransferase</fullName>
        <ecNumber evidence="10">2.5.1.75</ecNumber>
    </recommendedName>
    <alternativeName>
        <fullName evidence="10">Dimethylallyl diphosphate:tRNA dimethylallyltransferase</fullName>
        <shortName evidence="10">DMAPP:tRNA dimethylallyltransferase</shortName>
        <shortName evidence="10">DMATase</shortName>
    </alternativeName>
    <alternativeName>
        <fullName evidence="10">Isopentenyl-diphosphate:tRNA isopentenyltransferase</fullName>
        <shortName evidence="10">IPP transferase</shortName>
        <shortName evidence="10">IPPT</shortName>
        <shortName evidence="10">IPTase</shortName>
    </alternativeName>
</protein>
<evidence type="ECO:0000313" key="12">
    <source>
        <dbReference type="Proteomes" id="UP000228952"/>
    </source>
</evidence>
<dbReference type="EC" id="2.5.1.75" evidence="10"/>
<comment type="caution">
    <text evidence="11">The sequence shown here is derived from an EMBL/GenBank/DDBJ whole genome shotgun (WGS) entry which is preliminary data.</text>
</comment>
<comment type="cofactor">
    <cofactor evidence="1 10">
        <name>Mg(2+)</name>
        <dbReference type="ChEBI" id="CHEBI:18420"/>
    </cofactor>
</comment>
<evidence type="ECO:0000256" key="7">
    <source>
        <dbReference type="ARBA" id="ARBA00022840"/>
    </source>
</evidence>